<comment type="caution">
    <text evidence="1">The sequence shown here is derived from an EMBL/GenBank/DDBJ whole genome shotgun (WGS) entry which is preliminary data.</text>
</comment>
<accession>A0A931AJI3</accession>
<protein>
    <recommendedName>
        <fullName evidence="3">Tail terminator</fullName>
    </recommendedName>
</protein>
<organism evidence="1 2">
    <name type="scientific">Nonomuraea cypriaca</name>
    <dbReference type="NCBI Taxonomy" id="1187855"/>
    <lineage>
        <taxon>Bacteria</taxon>
        <taxon>Bacillati</taxon>
        <taxon>Actinomycetota</taxon>
        <taxon>Actinomycetes</taxon>
        <taxon>Streptosporangiales</taxon>
        <taxon>Streptosporangiaceae</taxon>
        <taxon>Nonomuraea</taxon>
    </lineage>
</organism>
<gene>
    <name evidence="1" type="ORF">ITP53_39390</name>
</gene>
<dbReference type="InterPro" id="IPR024411">
    <property type="entry name" value="Tail_terminator_phage"/>
</dbReference>
<dbReference type="Proteomes" id="UP000605361">
    <property type="component" value="Unassembled WGS sequence"/>
</dbReference>
<dbReference type="Pfam" id="PF12691">
    <property type="entry name" value="Phage_tail_terminator_6"/>
    <property type="match status" value="1"/>
</dbReference>
<proteinExistence type="predicted"/>
<evidence type="ECO:0000313" key="1">
    <source>
        <dbReference type="EMBL" id="MBF8191658.1"/>
    </source>
</evidence>
<dbReference type="RefSeq" id="WP_195900565.1">
    <property type="nucleotide sequence ID" value="NZ_JADOGI010000170.1"/>
</dbReference>
<dbReference type="AlphaFoldDB" id="A0A931AJI3"/>
<name>A0A931AJI3_9ACTN</name>
<keyword evidence="2" id="KW-1185">Reference proteome</keyword>
<evidence type="ECO:0008006" key="3">
    <source>
        <dbReference type="Google" id="ProtNLM"/>
    </source>
</evidence>
<reference evidence="1" key="1">
    <citation type="submission" date="2020-11" db="EMBL/GenBank/DDBJ databases">
        <title>Whole-genome analyses of Nonomuraea sp. K274.</title>
        <authorList>
            <person name="Veyisoglu A."/>
        </authorList>
    </citation>
    <scope>NUCLEOTIDE SEQUENCE</scope>
    <source>
        <strain evidence="1">K274</strain>
    </source>
</reference>
<dbReference type="EMBL" id="JADOGI010000170">
    <property type="protein sequence ID" value="MBF8191658.1"/>
    <property type="molecule type" value="Genomic_DNA"/>
</dbReference>
<evidence type="ECO:0000313" key="2">
    <source>
        <dbReference type="Proteomes" id="UP000605361"/>
    </source>
</evidence>
<sequence>MTLLEEVIAYLGGLDLDLGPVYSTKMPAAPDRCMAVARYGGSESLLADNYDQVRLQFRCRGPAADVRVAERDAELIYDALNGLEGITLPGGTWLSLMVGLNAGPVYIGQDANGRDEYTVNFRASVSRTASHRENP</sequence>